<dbReference type="InterPro" id="IPR006439">
    <property type="entry name" value="HAD-SF_hydro_IA"/>
</dbReference>
<dbReference type="SFLD" id="SFLDG01129">
    <property type="entry name" value="C1.5:_HAD__Beta-PGM__Phosphata"/>
    <property type="match status" value="1"/>
</dbReference>
<dbReference type="PRINTS" id="PR00413">
    <property type="entry name" value="HADHALOGNASE"/>
</dbReference>
<dbReference type="PANTHER" id="PTHR18901:SF38">
    <property type="entry name" value="PSEUDOURIDINE-5'-PHOSPHATASE"/>
    <property type="match status" value="1"/>
</dbReference>
<dbReference type="InterPro" id="IPR041492">
    <property type="entry name" value="HAD_2"/>
</dbReference>
<dbReference type="EMBL" id="KI546083">
    <property type="protein sequence ID" value="EST46241.1"/>
    <property type="molecule type" value="Genomic_DNA"/>
</dbReference>
<protein>
    <submittedName>
        <fullName evidence="2">Beta-phosphoglucomutase</fullName>
    </submittedName>
    <submittedName>
        <fullName evidence="1">Hydrolase, haloacid dehalogenase-like family</fullName>
    </submittedName>
</protein>
<dbReference type="InterPro" id="IPR036412">
    <property type="entry name" value="HAD-like_sf"/>
</dbReference>
<dbReference type="InterPro" id="IPR023214">
    <property type="entry name" value="HAD_sf"/>
</dbReference>
<evidence type="ECO:0000313" key="2">
    <source>
        <dbReference type="EMBL" id="KAH0573569.1"/>
    </source>
</evidence>
<evidence type="ECO:0000313" key="3">
    <source>
        <dbReference type="Proteomes" id="UP000018208"/>
    </source>
</evidence>
<sequence length="223" mass="25265">MEFLKSVQYFVFDFDGTLFNSAQHAPTIDRDLMIKHGVENYKRSDFENQIAGLSGIDYMKFLKQQFQLQSDEAVMLADFYELTGKVYAQCPFIDGAMELLRLLKQKGKKIGIATATGRKMFDLVFKVHPELKQLSDCLVTCEEVGKSKPDPTVYLECLNRISGNLKESAVFEDSLPGLQGAKATGMWVYGVISSENDKDLKQALCECYHKDLTQVLNYLKEVL</sequence>
<dbReference type="NCBIfam" id="TIGR01509">
    <property type="entry name" value="HAD-SF-IA-v3"/>
    <property type="match status" value="1"/>
</dbReference>
<reference evidence="2" key="2">
    <citation type="submission" date="2020-12" db="EMBL/GenBank/DDBJ databases">
        <title>New Spironucleus salmonicida genome in near-complete chromosomes.</title>
        <authorList>
            <person name="Xu F."/>
            <person name="Kurt Z."/>
            <person name="Jimenez-Gonzalez A."/>
            <person name="Astvaldsson A."/>
            <person name="Andersson J.O."/>
            <person name="Svard S.G."/>
        </authorList>
    </citation>
    <scope>NUCLEOTIDE SEQUENCE</scope>
    <source>
        <strain evidence="2">ATCC 50377</strain>
    </source>
</reference>
<keyword evidence="1" id="KW-0378">Hydrolase</keyword>
<keyword evidence="3" id="KW-1185">Reference proteome</keyword>
<dbReference type="InterPro" id="IPR023198">
    <property type="entry name" value="PGP-like_dom2"/>
</dbReference>
<reference evidence="1 2" key="1">
    <citation type="journal article" date="2014" name="PLoS Genet.">
        <title>The Genome of Spironucleus salmonicida Highlights a Fish Pathogen Adapted to Fluctuating Environments.</title>
        <authorList>
            <person name="Xu F."/>
            <person name="Jerlstrom-Hultqvist J."/>
            <person name="Einarsson E."/>
            <person name="Astvaldsson A."/>
            <person name="Svard S.G."/>
            <person name="Andersson J.O."/>
        </authorList>
    </citation>
    <scope>NUCLEOTIDE SEQUENCE</scope>
    <source>
        <strain evidence="2">ATCC 50377</strain>
    </source>
</reference>
<gene>
    <name evidence="1" type="ORF">SS50377_13837</name>
    <name evidence="2" type="ORF">SS50377_23503</name>
</gene>
<dbReference type="OrthoDB" id="40579at2759"/>
<dbReference type="Proteomes" id="UP000018208">
    <property type="component" value="Unassembled WGS sequence"/>
</dbReference>
<dbReference type="Gene3D" id="1.10.150.240">
    <property type="entry name" value="Putative phosphatase, domain 2"/>
    <property type="match status" value="1"/>
</dbReference>
<dbReference type="PANTHER" id="PTHR18901">
    <property type="entry name" value="2-DEOXYGLUCOSE-6-PHOSPHATE PHOSPHATASE 2"/>
    <property type="match status" value="1"/>
</dbReference>
<dbReference type="VEuPathDB" id="GiardiaDB:SS50377_23503"/>
<dbReference type="Pfam" id="PF13419">
    <property type="entry name" value="HAD_2"/>
    <property type="match status" value="1"/>
</dbReference>
<dbReference type="CDD" id="cd07505">
    <property type="entry name" value="HAD_BPGM-like"/>
    <property type="match status" value="1"/>
</dbReference>
<dbReference type="SUPFAM" id="SSF56784">
    <property type="entry name" value="HAD-like"/>
    <property type="match status" value="1"/>
</dbReference>
<organism evidence="1">
    <name type="scientific">Spironucleus salmonicida</name>
    <dbReference type="NCBI Taxonomy" id="348837"/>
    <lineage>
        <taxon>Eukaryota</taxon>
        <taxon>Metamonada</taxon>
        <taxon>Diplomonadida</taxon>
        <taxon>Hexamitidae</taxon>
        <taxon>Hexamitinae</taxon>
        <taxon>Spironucleus</taxon>
    </lineage>
</organism>
<dbReference type="GO" id="GO:0016791">
    <property type="term" value="F:phosphatase activity"/>
    <property type="evidence" value="ECO:0007669"/>
    <property type="project" value="TreeGrafter"/>
</dbReference>
<name>V6LRC7_9EUKA</name>
<dbReference type="Gene3D" id="3.40.50.1000">
    <property type="entry name" value="HAD superfamily/HAD-like"/>
    <property type="match status" value="1"/>
</dbReference>
<proteinExistence type="predicted"/>
<accession>V6LRC7</accession>
<dbReference type="EMBL" id="AUWU02000004">
    <property type="protein sequence ID" value="KAH0573569.1"/>
    <property type="molecule type" value="Genomic_DNA"/>
</dbReference>
<evidence type="ECO:0000313" key="1">
    <source>
        <dbReference type="EMBL" id="EST46241.1"/>
    </source>
</evidence>
<dbReference type="AlphaFoldDB" id="V6LRC7"/>
<dbReference type="SFLD" id="SFLDS00003">
    <property type="entry name" value="Haloacid_Dehalogenase"/>
    <property type="match status" value="1"/>
</dbReference>